<accession>J3NW65</accession>
<dbReference type="STRING" id="644352.J3NW65"/>
<dbReference type="Proteomes" id="UP000006039">
    <property type="component" value="Unassembled WGS sequence"/>
</dbReference>
<dbReference type="AlphaFoldDB" id="J3NW65"/>
<evidence type="ECO:0008006" key="4">
    <source>
        <dbReference type="Google" id="ProtNLM"/>
    </source>
</evidence>
<dbReference type="HOGENOM" id="CLU_090929_1_0_1"/>
<dbReference type="SUPFAM" id="SSF109854">
    <property type="entry name" value="DinB/YfiT-like putative metalloenzymes"/>
    <property type="match status" value="1"/>
</dbReference>
<reference evidence="2" key="5">
    <citation type="submission" date="2018-04" db="UniProtKB">
        <authorList>
            <consortium name="EnsemblFungi"/>
        </authorList>
    </citation>
    <scope>IDENTIFICATION</scope>
    <source>
        <strain evidence="2">R3-111a-1</strain>
    </source>
</reference>
<evidence type="ECO:0000313" key="3">
    <source>
        <dbReference type="Proteomes" id="UP000006039"/>
    </source>
</evidence>
<dbReference type="PANTHER" id="PTHR36922">
    <property type="entry name" value="BLL2446 PROTEIN"/>
    <property type="match status" value="1"/>
</dbReference>
<gene>
    <name evidence="2" type="primary">20345988</name>
    <name evidence="1" type="ORF">GGTG_05530</name>
</gene>
<proteinExistence type="predicted"/>
<dbReference type="OrthoDB" id="3724345at2759"/>
<reference evidence="1" key="2">
    <citation type="submission" date="2010-07" db="EMBL/GenBank/DDBJ databases">
        <authorList>
            <consortium name="The Broad Institute Genome Sequencing Platform"/>
            <consortium name="Broad Institute Genome Sequencing Center for Infectious Disease"/>
            <person name="Ma L.-J."/>
            <person name="Dead R."/>
            <person name="Young S."/>
            <person name="Zeng Q."/>
            <person name="Koehrsen M."/>
            <person name="Alvarado L."/>
            <person name="Berlin A."/>
            <person name="Chapman S.B."/>
            <person name="Chen Z."/>
            <person name="Freedman E."/>
            <person name="Gellesch M."/>
            <person name="Goldberg J."/>
            <person name="Griggs A."/>
            <person name="Gujja S."/>
            <person name="Heilman E.R."/>
            <person name="Heiman D."/>
            <person name="Hepburn T."/>
            <person name="Howarth C."/>
            <person name="Jen D."/>
            <person name="Larson L."/>
            <person name="Mehta T."/>
            <person name="Neiman D."/>
            <person name="Pearson M."/>
            <person name="Roberts A."/>
            <person name="Saif S."/>
            <person name="Shea T."/>
            <person name="Shenoy N."/>
            <person name="Sisk P."/>
            <person name="Stolte C."/>
            <person name="Sykes S."/>
            <person name="Walk T."/>
            <person name="White J."/>
            <person name="Yandava C."/>
            <person name="Haas B."/>
            <person name="Nusbaum C."/>
            <person name="Birren B."/>
        </authorList>
    </citation>
    <scope>NUCLEOTIDE SEQUENCE</scope>
    <source>
        <strain evidence="1">R3-111a-1</strain>
    </source>
</reference>
<dbReference type="EnsemblFungi" id="EJT75597">
    <property type="protein sequence ID" value="EJT75597"/>
    <property type="gene ID" value="GGTG_05530"/>
</dbReference>
<dbReference type="Gene3D" id="1.20.120.450">
    <property type="entry name" value="dinb family like domain"/>
    <property type="match status" value="1"/>
</dbReference>
<reference evidence="3" key="1">
    <citation type="submission" date="2010-07" db="EMBL/GenBank/DDBJ databases">
        <title>The genome sequence of Gaeumannomyces graminis var. tritici strain R3-111a-1.</title>
        <authorList>
            <consortium name="The Broad Institute Genome Sequencing Platform"/>
            <person name="Ma L.-J."/>
            <person name="Dead R."/>
            <person name="Young S."/>
            <person name="Zeng Q."/>
            <person name="Koehrsen M."/>
            <person name="Alvarado L."/>
            <person name="Berlin A."/>
            <person name="Chapman S.B."/>
            <person name="Chen Z."/>
            <person name="Freedman E."/>
            <person name="Gellesch M."/>
            <person name="Goldberg J."/>
            <person name="Griggs A."/>
            <person name="Gujja S."/>
            <person name="Heilman E.R."/>
            <person name="Heiman D."/>
            <person name="Hepburn T."/>
            <person name="Howarth C."/>
            <person name="Jen D."/>
            <person name="Larson L."/>
            <person name="Mehta T."/>
            <person name="Neiman D."/>
            <person name="Pearson M."/>
            <person name="Roberts A."/>
            <person name="Saif S."/>
            <person name="Shea T."/>
            <person name="Shenoy N."/>
            <person name="Sisk P."/>
            <person name="Stolte C."/>
            <person name="Sykes S."/>
            <person name="Walk T."/>
            <person name="White J."/>
            <person name="Yandava C."/>
            <person name="Haas B."/>
            <person name="Nusbaum C."/>
            <person name="Birren B."/>
        </authorList>
    </citation>
    <scope>NUCLEOTIDE SEQUENCE [LARGE SCALE GENOMIC DNA]</scope>
    <source>
        <strain evidence="3">R3-111a-1</strain>
    </source>
</reference>
<keyword evidence="3" id="KW-1185">Reference proteome</keyword>
<dbReference type="PANTHER" id="PTHR36922:SF1">
    <property type="entry name" value="DUF1993 DOMAIN-CONTAINING PROTEIN"/>
    <property type="match status" value="1"/>
</dbReference>
<name>J3NW65_GAET3</name>
<dbReference type="RefSeq" id="XP_009221597.1">
    <property type="nucleotide sequence ID" value="XM_009223333.1"/>
</dbReference>
<evidence type="ECO:0000313" key="1">
    <source>
        <dbReference type="EMBL" id="EJT75597.1"/>
    </source>
</evidence>
<dbReference type="eggNOG" id="ENOG502SRAW">
    <property type="taxonomic scope" value="Eukaryota"/>
</dbReference>
<dbReference type="EMBL" id="GL385397">
    <property type="protein sequence ID" value="EJT75597.1"/>
    <property type="molecule type" value="Genomic_DNA"/>
</dbReference>
<reference evidence="1" key="3">
    <citation type="submission" date="2010-09" db="EMBL/GenBank/DDBJ databases">
        <title>Annotation of Gaeumannomyces graminis var. tritici R3-111a-1.</title>
        <authorList>
            <consortium name="The Broad Institute Genome Sequencing Platform"/>
            <person name="Ma L.-J."/>
            <person name="Dead R."/>
            <person name="Young S.K."/>
            <person name="Zeng Q."/>
            <person name="Gargeya S."/>
            <person name="Fitzgerald M."/>
            <person name="Haas B."/>
            <person name="Abouelleil A."/>
            <person name="Alvarado L."/>
            <person name="Arachchi H.M."/>
            <person name="Berlin A."/>
            <person name="Brown A."/>
            <person name="Chapman S.B."/>
            <person name="Chen Z."/>
            <person name="Dunbar C."/>
            <person name="Freedman E."/>
            <person name="Gearin G."/>
            <person name="Gellesch M."/>
            <person name="Goldberg J."/>
            <person name="Griggs A."/>
            <person name="Gujja S."/>
            <person name="Heiman D."/>
            <person name="Howarth C."/>
            <person name="Larson L."/>
            <person name="Lui A."/>
            <person name="MacDonald P.J.P."/>
            <person name="Mehta T."/>
            <person name="Montmayeur A."/>
            <person name="Murphy C."/>
            <person name="Neiman D."/>
            <person name="Pearson M."/>
            <person name="Priest M."/>
            <person name="Roberts A."/>
            <person name="Saif S."/>
            <person name="Shea T."/>
            <person name="Shenoy N."/>
            <person name="Sisk P."/>
            <person name="Stolte C."/>
            <person name="Sykes S."/>
            <person name="Yandava C."/>
            <person name="Wortman J."/>
            <person name="Nusbaum C."/>
            <person name="Birren B."/>
        </authorList>
    </citation>
    <scope>NUCLEOTIDE SEQUENCE</scope>
    <source>
        <strain evidence="1">R3-111a-1</strain>
    </source>
</reference>
<dbReference type="GeneID" id="20345988"/>
<evidence type="ECO:0000313" key="2">
    <source>
        <dbReference type="EnsemblFungi" id="EJT75597"/>
    </source>
</evidence>
<reference evidence="2" key="4">
    <citation type="journal article" date="2015" name="G3 (Bethesda)">
        <title>Genome sequences of three phytopathogenic species of the Magnaporthaceae family of fungi.</title>
        <authorList>
            <person name="Okagaki L.H."/>
            <person name="Nunes C.C."/>
            <person name="Sailsbery J."/>
            <person name="Clay B."/>
            <person name="Brown D."/>
            <person name="John T."/>
            <person name="Oh Y."/>
            <person name="Young N."/>
            <person name="Fitzgerald M."/>
            <person name="Haas B.J."/>
            <person name="Zeng Q."/>
            <person name="Young S."/>
            <person name="Adiconis X."/>
            <person name="Fan L."/>
            <person name="Levin J.Z."/>
            <person name="Mitchell T.K."/>
            <person name="Okubara P.A."/>
            <person name="Farman M.L."/>
            <person name="Kohn L.M."/>
            <person name="Birren B."/>
            <person name="Ma L.-J."/>
            <person name="Dean R.A."/>
        </authorList>
    </citation>
    <scope>NUCLEOTIDE SEQUENCE</scope>
    <source>
        <strain evidence="2">R3-111a-1</strain>
    </source>
</reference>
<dbReference type="InterPro" id="IPR034660">
    <property type="entry name" value="DinB/YfiT-like"/>
</dbReference>
<organism evidence="1">
    <name type="scientific">Gaeumannomyces tritici (strain R3-111a-1)</name>
    <name type="common">Wheat and barley take-all root rot fungus</name>
    <name type="synonym">Gaeumannomyces graminis var. tritici</name>
    <dbReference type="NCBI Taxonomy" id="644352"/>
    <lineage>
        <taxon>Eukaryota</taxon>
        <taxon>Fungi</taxon>
        <taxon>Dikarya</taxon>
        <taxon>Ascomycota</taxon>
        <taxon>Pezizomycotina</taxon>
        <taxon>Sordariomycetes</taxon>
        <taxon>Sordariomycetidae</taxon>
        <taxon>Magnaporthales</taxon>
        <taxon>Magnaporthaceae</taxon>
        <taxon>Gaeumannomyces</taxon>
    </lineage>
</organism>
<dbReference type="VEuPathDB" id="FungiDB:GGTG_05530"/>
<dbReference type="InterPro" id="IPR018531">
    <property type="entry name" value="DUF1993"/>
</dbReference>
<dbReference type="Pfam" id="PF09351">
    <property type="entry name" value="DUF1993"/>
    <property type="match status" value="1"/>
</dbReference>
<protein>
    <recommendedName>
        <fullName evidence="4">Helix-turn-helix-domain containing protein type</fullName>
    </recommendedName>
</protein>
<sequence>MPGIAFYEASGAVFAKGLKTMDAILTKAEAHAAEQGVDAETYPGEKLVEGMLPLSFQVQVVSNTTKKWVQRITGAELPEWEDNETTMAQLHARVKKTLDLLATVDATAVNGKEDKVVELQMGKAGSRNLPAKDYTFNYAIPNFFFHLQTAYAILRAKGVPLGKSDYLGPFLG</sequence>